<keyword evidence="17" id="KW-1185">Reference proteome</keyword>
<dbReference type="Pfam" id="PF01794">
    <property type="entry name" value="Ferric_reduct"/>
    <property type="match status" value="2"/>
</dbReference>
<organism evidence="16 17">
    <name type="scientific">Rhododendron simsii</name>
    <name type="common">Sims's rhododendron</name>
    <dbReference type="NCBI Taxonomy" id="118357"/>
    <lineage>
        <taxon>Eukaryota</taxon>
        <taxon>Viridiplantae</taxon>
        <taxon>Streptophyta</taxon>
        <taxon>Embryophyta</taxon>
        <taxon>Tracheophyta</taxon>
        <taxon>Spermatophyta</taxon>
        <taxon>Magnoliopsida</taxon>
        <taxon>eudicotyledons</taxon>
        <taxon>Gunneridae</taxon>
        <taxon>Pentapetalae</taxon>
        <taxon>asterids</taxon>
        <taxon>Ericales</taxon>
        <taxon>Ericaceae</taxon>
        <taxon>Ericoideae</taxon>
        <taxon>Rhodoreae</taxon>
        <taxon>Rhododendron</taxon>
    </lineage>
</organism>
<evidence type="ECO:0000256" key="11">
    <source>
        <dbReference type="ARBA" id="ARBA00023136"/>
    </source>
</evidence>
<keyword evidence="8" id="KW-0560">Oxidoreductase</keyword>
<feature type="transmembrane region" description="Helical" evidence="14">
    <location>
        <begin position="214"/>
        <end position="237"/>
    </location>
</feature>
<dbReference type="PROSITE" id="PS51384">
    <property type="entry name" value="FAD_FR"/>
    <property type="match status" value="1"/>
</dbReference>
<comment type="similarity">
    <text evidence="3">Belongs to the ferric reductase (FRE) family.</text>
</comment>
<evidence type="ECO:0000259" key="15">
    <source>
        <dbReference type="PROSITE" id="PS51384"/>
    </source>
</evidence>
<evidence type="ECO:0000256" key="9">
    <source>
        <dbReference type="ARBA" id="ARBA00023004"/>
    </source>
</evidence>
<evidence type="ECO:0000256" key="5">
    <source>
        <dbReference type="ARBA" id="ARBA00022692"/>
    </source>
</evidence>
<dbReference type="FunFam" id="3.40.50.80:FF:000039">
    <property type="entry name" value="Ferric reduction oxidase 3"/>
    <property type="match status" value="2"/>
</dbReference>
<keyword evidence="5 14" id="KW-0812">Transmembrane</keyword>
<evidence type="ECO:0000256" key="14">
    <source>
        <dbReference type="SAM" id="Phobius"/>
    </source>
</evidence>
<keyword evidence="7 14" id="KW-1133">Transmembrane helix</keyword>
<evidence type="ECO:0000256" key="3">
    <source>
        <dbReference type="ARBA" id="ARBA00006278"/>
    </source>
</evidence>
<dbReference type="Pfam" id="PF08030">
    <property type="entry name" value="NAD_binding_6"/>
    <property type="match status" value="2"/>
</dbReference>
<keyword evidence="9" id="KW-0408">Iron</keyword>
<feature type="transmembrane region" description="Helical" evidence="14">
    <location>
        <begin position="121"/>
        <end position="143"/>
    </location>
</feature>
<feature type="transmembrane region" description="Helical" evidence="14">
    <location>
        <begin position="173"/>
        <end position="193"/>
    </location>
</feature>
<dbReference type="AlphaFoldDB" id="A0A834GQR5"/>
<feature type="transmembrane region" description="Helical" evidence="14">
    <location>
        <begin position="252"/>
        <end position="270"/>
    </location>
</feature>
<reference evidence="16" key="1">
    <citation type="submission" date="2019-11" db="EMBL/GenBank/DDBJ databases">
        <authorList>
            <person name="Liu Y."/>
            <person name="Hou J."/>
            <person name="Li T.-Q."/>
            <person name="Guan C.-H."/>
            <person name="Wu X."/>
            <person name="Wu H.-Z."/>
            <person name="Ling F."/>
            <person name="Zhang R."/>
            <person name="Shi X.-G."/>
            <person name="Ren J.-P."/>
            <person name="Chen E.-F."/>
            <person name="Sun J.-M."/>
        </authorList>
    </citation>
    <scope>NUCLEOTIDE SEQUENCE</scope>
    <source>
        <strain evidence="16">Adult_tree_wgs_1</strain>
        <tissue evidence="16">Leaves</tissue>
    </source>
</reference>
<dbReference type="SFLD" id="SFLDG01168">
    <property type="entry name" value="Ferric_reductase_subgroup_(FRE"/>
    <property type="match status" value="1"/>
</dbReference>
<name>A0A834GQR5_RHOSS</name>
<dbReference type="InterPro" id="IPR013112">
    <property type="entry name" value="FAD-bd_8"/>
</dbReference>
<sequence>MVVKRTPSSHSHGGIKIVRGAILALTSTVFLGYIIVWIMSGTNTYRTWFAKLRANYTNSTYFGNQGATILVFTLPILFMAVVGCVYLHLGKELIRGIYMERKGRKNQIALLKRRPMVIKGLGVVSGIELSMFIMFIALVVWSFSTHLHLYFSLVTKRAIEKGEKIWEVKLDRVGLVLGIVGNLCLAFLFFPVTRSSSVLPLFGLTSEGSIKYHIWLGHITMVLFTAHGVVYIVYWIITKRYSEMVDWASTQIANVPGELSLLFGLFLWVTTHPRIRKNMFELFFYTHYLYILFIVFYIFHLGIAFTYTILPGFYLFAIDRYLRFLQSRQSIRLVSARVLPYETLELNFSKSRDLSYTPTSMIFINVPSVSKLQWHPFTISSNSNLEPNNLSVIIKNEGSWTKKLYQMLSSPSPLDHLKVCVEGPHGPASTHFLRHDMLVMVSGGSGIAPFISIIRELIFTATTLKSKTPRVLLICAFKYSSDLTMLDLLVPNSGTPSLISNLELEIEAYVTRENEPPLEKPEILQTIWFKPNSMDAPLSPTLGPNGWLWLGAIISSSFIIYLLFMGILTRYYIFPIDHNTSKIFSHTLQAMLNMLLVCISIVVAASIGFLVNKRRKSMEAEQIQNVENATPEVSPDTWLGNDRELESLPHQSFTKVNYGGRPELKRILLECKEPSVGVLVCGPKKMRHEVAAACSSSLAENLHFESLSFNWWEVKLDRVGLVLGVVGNLCLAFLFFPVTRSSSVLPLFGLTSDGSIKYHIWLGHITMVLFTAHGLMVDWASTRIANVPGELSLLFGLFLWVTTHPRIRTNMSELFFYTHYLYILFIVFYIFHLGIAVAYTILPGFYLFAIDRYLRLLQSQQSVRLVSARVLPYETLELNFSKSRGPHGPASTHFLRHDMLVMVSGGSGIAPFISIIRELIFTATTLKSKMPRVLLICAFKYSSDLTMLDLLVPNSGTPSRISNLELEIEAYITRENEPPLEKPKILQTIRFKPNSMDAPLSPTLGSNGWLWLGAIISSSFIIYLLFMGILTRYYIFPIDHNTSKIFSHTLQAMLNMSLVCISIVVAASVGFLVNKRRKSMEAEQIQNVENATPGVSPDTWFGDDRELESLPHRSFTKVNYGGRPELKRILLECKEPSVGVLVCGPKKMRHEVAAACSSSLAENLHFESLSFNW</sequence>
<accession>A0A834GQR5</accession>
<keyword evidence="11 14" id="KW-0472">Membrane</keyword>
<feature type="transmembrane region" description="Helical" evidence="14">
    <location>
        <begin position="547"/>
        <end position="568"/>
    </location>
</feature>
<dbReference type="InterPro" id="IPR050369">
    <property type="entry name" value="RBOH/FRE"/>
</dbReference>
<evidence type="ECO:0000256" key="1">
    <source>
        <dbReference type="ARBA" id="ARBA00001974"/>
    </source>
</evidence>
<comment type="subcellular location">
    <subcellularLocation>
        <location evidence="2">Membrane</location>
        <topology evidence="2">Multi-pass membrane protein</topology>
    </subcellularLocation>
</comment>
<dbReference type="CDD" id="cd06186">
    <property type="entry name" value="NOX_Duox_like_FAD_NADP"/>
    <property type="match status" value="1"/>
</dbReference>
<evidence type="ECO:0000256" key="8">
    <source>
        <dbReference type="ARBA" id="ARBA00023002"/>
    </source>
</evidence>
<keyword evidence="4" id="KW-0813">Transport</keyword>
<comment type="catalytic activity">
    <reaction evidence="12">
        <text>2 a Fe(II)-siderophore + NAD(+) + H(+) = 2 a Fe(III)-siderophore + NADH</text>
        <dbReference type="Rhea" id="RHEA:15061"/>
        <dbReference type="Rhea" id="RHEA-COMP:11342"/>
        <dbReference type="Rhea" id="RHEA-COMP:11344"/>
        <dbReference type="ChEBI" id="CHEBI:15378"/>
        <dbReference type="ChEBI" id="CHEBI:29033"/>
        <dbReference type="ChEBI" id="CHEBI:29034"/>
        <dbReference type="ChEBI" id="CHEBI:57540"/>
        <dbReference type="ChEBI" id="CHEBI:57945"/>
        <dbReference type="EC" id="1.16.1.7"/>
    </reaction>
</comment>
<evidence type="ECO:0000256" key="7">
    <source>
        <dbReference type="ARBA" id="ARBA00022989"/>
    </source>
</evidence>
<dbReference type="InterPro" id="IPR013121">
    <property type="entry name" value="Fe_red_NAD-bd_6"/>
</dbReference>
<evidence type="ECO:0000256" key="4">
    <source>
        <dbReference type="ARBA" id="ARBA00022448"/>
    </source>
</evidence>
<dbReference type="SUPFAM" id="SSF52343">
    <property type="entry name" value="Ferredoxin reductase-like, C-terminal NADP-linked domain"/>
    <property type="match status" value="2"/>
</dbReference>
<protein>
    <recommendedName>
        <fullName evidence="13">ferric-chelate reductase (NADH)</fullName>
        <ecNumber evidence="13">1.16.1.7</ecNumber>
    </recommendedName>
</protein>
<comment type="cofactor">
    <cofactor evidence="1">
        <name>FAD</name>
        <dbReference type="ChEBI" id="CHEBI:57692"/>
    </cofactor>
</comment>
<dbReference type="Proteomes" id="UP000626092">
    <property type="component" value="Unassembled WGS sequence"/>
</dbReference>
<evidence type="ECO:0000313" key="16">
    <source>
        <dbReference type="EMBL" id="KAF7138549.1"/>
    </source>
</evidence>
<proteinExistence type="inferred from homology"/>
<dbReference type="EC" id="1.16.1.7" evidence="13"/>
<gene>
    <name evidence="16" type="ORF">RHSIM_Rhsim07G0012600</name>
</gene>
<feature type="transmembrane region" description="Helical" evidence="14">
    <location>
        <begin position="719"/>
        <end position="738"/>
    </location>
</feature>
<evidence type="ECO:0000256" key="2">
    <source>
        <dbReference type="ARBA" id="ARBA00004141"/>
    </source>
</evidence>
<feature type="domain" description="FAD-binding FR-type" evidence="15">
    <location>
        <begin position="326"/>
        <end position="431"/>
    </location>
</feature>
<feature type="transmembrane region" description="Helical" evidence="14">
    <location>
        <begin position="21"/>
        <end position="39"/>
    </location>
</feature>
<dbReference type="PANTHER" id="PTHR11972">
    <property type="entry name" value="NADPH OXIDASE"/>
    <property type="match status" value="1"/>
</dbReference>
<dbReference type="InterPro" id="IPR039261">
    <property type="entry name" value="FNR_nucleotide-bd"/>
</dbReference>
<evidence type="ECO:0000256" key="13">
    <source>
        <dbReference type="ARBA" id="ARBA00066905"/>
    </source>
</evidence>
<dbReference type="Gene3D" id="3.40.50.80">
    <property type="entry name" value="Nucleotide-binding domain of ferredoxin-NADP reductase (FNR) module"/>
    <property type="match status" value="4"/>
</dbReference>
<dbReference type="PANTHER" id="PTHR11972:SF41">
    <property type="entry name" value="FERRIC REDUCTION OXIDASE 2"/>
    <property type="match status" value="1"/>
</dbReference>
<dbReference type="InterPro" id="IPR017927">
    <property type="entry name" value="FAD-bd_FR_type"/>
</dbReference>
<feature type="transmembrane region" description="Helical" evidence="14">
    <location>
        <begin position="67"/>
        <end position="89"/>
    </location>
</feature>
<comment type="caution">
    <text evidence="16">The sequence shown here is derived from an EMBL/GenBank/DDBJ whole genome shotgun (WGS) entry which is preliminary data.</text>
</comment>
<evidence type="ECO:0000256" key="12">
    <source>
        <dbReference type="ARBA" id="ARBA00050970"/>
    </source>
</evidence>
<dbReference type="GO" id="GO:0005886">
    <property type="term" value="C:plasma membrane"/>
    <property type="evidence" value="ECO:0007669"/>
    <property type="project" value="TreeGrafter"/>
</dbReference>
<feature type="transmembrane region" description="Helical" evidence="14">
    <location>
        <begin position="1050"/>
        <end position="1073"/>
    </location>
</feature>
<feature type="transmembrane region" description="Helical" evidence="14">
    <location>
        <begin position="588"/>
        <end position="611"/>
    </location>
</feature>
<dbReference type="SFLD" id="SFLDS00052">
    <property type="entry name" value="Ferric_Reductase_Domain"/>
    <property type="match status" value="2"/>
</dbReference>
<dbReference type="GO" id="GO:0140618">
    <property type="term" value="F:ferric-chelate reductase (NADH) activity"/>
    <property type="evidence" value="ECO:0007669"/>
    <property type="project" value="UniProtKB-EC"/>
</dbReference>
<keyword evidence="6" id="KW-0479">Metal-binding</keyword>
<feature type="transmembrane region" description="Helical" evidence="14">
    <location>
        <begin position="821"/>
        <end position="849"/>
    </location>
</feature>
<dbReference type="Pfam" id="PF08022">
    <property type="entry name" value="FAD_binding_8"/>
    <property type="match status" value="1"/>
</dbReference>
<dbReference type="InterPro" id="IPR013130">
    <property type="entry name" value="Fe3_Rdtase_TM_dom"/>
</dbReference>
<dbReference type="OrthoDB" id="167398at2759"/>
<keyword evidence="10" id="KW-0406">Ion transport</keyword>
<dbReference type="GO" id="GO:0046872">
    <property type="term" value="F:metal ion binding"/>
    <property type="evidence" value="ECO:0007669"/>
    <property type="project" value="UniProtKB-KW"/>
</dbReference>
<dbReference type="EMBL" id="WJXA01000007">
    <property type="protein sequence ID" value="KAF7138549.1"/>
    <property type="molecule type" value="Genomic_DNA"/>
</dbReference>
<evidence type="ECO:0000256" key="6">
    <source>
        <dbReference type="ARBA" id="ARBA00022723"/>
    </source>
</evidence>
<dbReference type="GO" id="GO:0006811">
    <property type="term" value="P:monoatomic ion transport"/>
    <property type="evidence" value="ECO:0007669"/>
    <property type="project" value="UniProtKB-KW"/>
</dbReference>
<evidence type="ECO:0000313" key="17">
    <source>
        <dbReference type="Proteomes" id="UP000626092"/>
    </source>
</evidence>
<feature type="transmembrane region" description="Helical" evidence="14">
    <location>
        <begin position="1009"/>
        <end position="1030"/>
    </location>
</feature>
<feature type="transmembrane region" description="Helical" evidence="14">
    <location>
        <begin position="758"/>
        <end position="777"/>
    </location>
</feature>
<evidence type="ECO:0000256" key="10">
    <source>
        <dbReference type="ARBA" id="ARBA00023065"/>
    </source>
</evidence>